<comment type="caution">
    <text evidence="1">The sequence shown here is derived from an EMBL/GenBank/DDBJ whole genome shotgun (WGS) entry which is preliminary data.</text>
</comment>
<gene>
    <name evidence="1" type="ORF">O6H91_22G007400</name>
</gene>
<sequence>MRWLEIVNCPLLPSIRPLASSAWLMLWNVSSMPQAVELPQFLTMTHYLQLWTEALKSLVSRQDLAGKSRWKSQARTDATGGLVERGWWLSGNENLLKTR</sequence>
<reference evidence="2" key="1">
    <citation type="journal article" date="2024" name="Proc. Natl. Acad. Sci. U.S.A.">
        <title>Extraordinary preservation of gene collinearity over three hundred million years revealed in homosporous lycophytes.</title>
        <authorList>
            <person name="Li C."/>
            <person name="Wickell D."/>
            <person name="Kuo L.Y."/>
            <person name="Chen X."/>
            <person name="Nie B."/>
            <person name="Liao X."/>
            <person name="Peng D."/>
            <person name="Ji J."/>
            <person name="Jenkins J."/>
            <person name="Williams M."/>
            <person name="Shu S."/>
            <person name="Plott C."/>
            <person name="Barry K."/>
            <person name="Rajasekar S."/>
            <person name="Grimwood J."/>
            <person name="Han X."/>
            <person name="Sun S."/>
            <person name="Hou Z."/>
            <person name="He W."/>
            <person name="Dai G."/>
            <person name="Sun C."/>
            <person name="Schmutz J."/>
            <person name="Leebens-Mack J.H."/>
            <person name="Li F.W."/>
            <person name="Wang L."/>
        </authorList>
    </citation>
    <scope>NUCLEOTIDE SEQUENCE [LARGE SCALE GENOMIC DNA]</scope>
    <source>
        <strain evidence="2">cv. PW_Plant_1</strain>
    </source>
</reference>
<evidence type="ECO:0000313" key="1">
    <source>
        <dbReference type="EMBL" id="KAJ7515242.1"/>
    </source>
</evidence>
<accession>A0ACC2ACI9</accession>
<organism evidence="1 2">
    <name type="scientific">Diphasiastrum complanatum</name>
    <name type="common">Issler's clubmoss</name>
    <name type="synonym">Lycopodium complanatum</name>
    <dbReference type="NCBI Taxonomy" id="34168"/>
    <lineage>
        <taxon>Eukaryota</taxon>
        <taxon>Viridiplantae</taxon>
        <taxon>Streptophyta</taxon>
        <taxon>Embryophyta</taxon>
        <taxon>Tracheophyta</taxon>
        <taxon>Lycopodiopsida</taxon>
        <taxon>Lycopodiales</taxon>
        <taxon>Lycopodiaceae</taxon>
        <taxon>Lycopodioideae</taxon>
        <taxon>Diphasiastrum</taxon>
    </lineage>
</organism>
<dbReference type="Proteomes" id="UP001162992">
    <property type="component" value="Chromosome 22"/>
</dbReference>
<evidence type="ECO:0000313" key="2">
    <source>
        <dbReference type="Proteomes" id="UP001162992"/>
    </source>
</evidence>
<proteinExistence type="predicted"/>
<protein>
    <submittedName>
        <fullName evidence="1">Uncharacterized protein</fullName>
    </submittedName>
</protein>
<name>A0ACC2ACI9_DIPCM</name>
<keyword evidence="2" id="KW-1185">Reference proteome</keyword>
<dbReference type="EMBL" id="CM055113">
    <property type="protein sequence ID" value="KAJ7515242.1"/>
    <property type="molecule type" value="Genomic_DNA"/>
</dbReference>